<keyword evidence="1" id="KW-0479">Metal-binding</keyword>
<dbReference type="AlphaFoldDB" id="A0A917QKK0"/>
<dbReference type="PANTHER" id="PTHR11820:SF112">
    <property type="entry name" value="FUMARYLACETOACETATE HYDROLASE FAMILY PROTEIN (AFU_ORTHOLOGUE AFUA_1G02370)-RELATED"/>
    <property type="match status" value="1"/>
</dbReference>
<dbReference type="Gene3D" id="3.90.850.10">
    <property type="entry name" value="Fumarylacetoacetase-like, C-terminal domain"/>
    <property type="match status" value="1"/>
</dbReference>
<dbReference type="SUPFAM" id="SSF56529">
    <property type="entry name" value="FAH"/>
    <property type="match status" value="1"/>
</dbReference>
<dbReference type="GO" id="GO:0046872">
    <property type="term" value="F:metal ion binding"/>
    <property type="evidence" value="ECO:0007669"/>
    <property type="project" value="UniProtKB-KW"/>
</dbReference>
<dbReference type="Pfam" id="PF01557">
    <property type="entry name" value="FAA_hydrolase"/>
    <property type="match status" value="1"/>
</dbReference>
<sequence>MQIVGVAGADKVQAANLSPDGERLTVVAGLREFWADPEGWLARPSVGETLPAGQARLVPPVLPEAQMLCVGLNYLDHAAEGSYRDQELPEHPTLFARWTRSLTVGGAAIPVPATEDGLDWEGEIVAWVGRTLVDADPSEALDAVVGYSTFNDVTARRAQKLTSQWILGKNADRSGPLGPMVPAGEVGDLRDGLRVHTRVNGTTVQDASTSQMIHRVGETLAHISRTLTLHPGDLLATGTPSGVGYARTPPWLLRPGDVVEVEVERLGILRNTIVGAEHRRNSSLGDLLDEDAGVPAVFSRQE</sequence>
<comment type="caution">
    <text evidence="3">The sequence shown here is derived from an EMBL/GenBank/DDBJ whole genome shotgun (WGS) entry which is preliminary data.</text>
</comment>
<reference evidence="3" key="1">
    <citation type="journal article" date="2014" name="Int. J. Syst. Evol. Microbiol.">
        <title>Complete genome sequence of Corynebacterium casei LMG S-19264T (=DSM 44701T), isolated from a smear-ripened cheese.</title>
        <authorList>
            <consortium name="US DOE Joint Genome Institute (JGI-PGF)"/>
            <person name="Walter F."/>
            <person name="Albersmeier A."/>
            <person name="Kalinowski J."/>
            <person name="Ruckert C."/>
        </authorList>
    </citation>
    <scope>NUCLEOTIDE SEQUENCE</scope>
    <source>
        <strain evidence="3">JCM 3035</strain>
    </source>
</reference>
<protein>
    <submittedName>
        <fullName evidence="3">Fumarylacetoacetate hydrolase</fullName>
    </submittedName>
</protein>
<feature type="domain" description="Fumarylacetoacetase-like C-terminal" evidence="2">
    <location>
        <begin position="67"/>
        <end position="274"/>
    </location>
</feature>
<dbReference type="EMBL" id="BMPQ01000003">
    <property type="protein sequence ID" value="GGK54973.1"/>
    <property type="molecule type" value="Genomic_DNA"/>
</dbReference>
<gene>
    <name evidence="3" type="ORF">GCM10010094_14280</name>
</gene>
<dbReference type="PANTHER" id="PTHR11820">
    <property type="entry name" value="ACYLPYRUVASE"/>
    <property type="match status" value="1"/>
</dbReference>
<name>A0A917QKK0_9ACTN</name>
<dbReference type="InterPro" id="IPR036663">
    <property type="entry name" value="Fumarylacetoacetase_C_sf"/>
</dbReference>
<dbReference type="RefSeq" id="WP_189321030.1">
    <property type="nucleotide sequence ID" value="NZ_BMPQ01000003.1"/>
</dbReference>
<dbReference type="InterPro" id="IPR011234">
    <property type="entry name" value="Fumarylacetoacetase-like_C"/>
</dbReference>
<accession>A0A917QKK0</accession>
<evidence type="ECO:0000313" key="4">
    <source>
        <dbReference type="Proteomes" id="UP000637788"/>
    </source>
</evidence>
<keyword evidence="4" id="KW-1185">Reference proteome</keyword>
<dbReference type="Proteomes" id="UP000637788">
    <property type="component" value="Unassembled WGS sequence"/>
</dbReference>
<proteinExistence type="predicted"/>
<keyword evidence="3" id="KW-0378">Hydrolase</keyword>
<dbReference type="GO" id="GO:0016787">
    <property type="term" value="F:hydrolase activity"/>
    <property type="evidence" value="ECO:0007669"/>
    <property type="project" value="UniProtKB-KW"/>
</dbReference>
<organism evidence="3 4">
    <name type="scientific">Streptomyces flaveus</name>
    <dbReference type="NCBI Taxonomy" id="66370"/>
    <lineage>
        <taxon>Bacteria</taxon>
        <taxon>Bacillati</taxon>
        <taxon>Actinomycetota</taxon>
        <taxon>Actinomycetes</taxon>
        <taxon>Kitasatosporales</taxon>
        <taxon>Streptomycetaceae</taxon>
        <taxon>Streptomyces</taxon>
        <taxon>Streptomyces aurantiacus group</taxon>
    </lineage>
</organism>
<evidence type="ECO:0000313" key="3">
    <source>
        <dbReference type="EMBL" id="GGK54973.1"/>
    </source>
</evidence>
<reference evidence="3" key="2">
    <citation type="submission" date="2020-09" db="EMBL/GenBank/DDBJ databases">
        <authorList>
            <person name="Sun Q."/>
            <person name="Ohkuma M."/>
        </authorList>
    </citation>
    <scope>NUCLEOTIDE SEQUENCE</scope>
    <source>
        <strain evidence="3">JCM 3035</strain>
    </source>
</reference>
<evidence type="ECO:0000259" key="2">
    <source>
        <dbReference type="Pfam" id="PF01557"/>
    </source>
</evidence>
<evidence type="ECO:0000256" key="1">
    <source>
        <dbReference type="ARBA" id="ARBA00022723"/>
    </source>
</evidence>